<organism evidence="1 2">
    <name type="scientific">Kibdelosporangium banguiense</name>
    <dbReference type="NCBI Taxonomy" id="1365924"/>
    <lineage>
        <taxon>Bacteria</taxon>
        <taxon>Bacillati</taxon>
        <taxon>Actinomycetota</taxon>
        <taxon>Actinomycetes</taxon>
        <taxon>Pseudonocardiales</taxon>
        <taxon>Pseudonocardiaceae</taxon>
        <taxon>Kibdelosporangium</taxon>
    </lineage>
</organism>
<gene>
    <name evidence="1" type="ORF">JOF56_010006</name>
</gene>
<sequence length="182" mass="20499">MPGTFEDNREAALRRVRVRVSHITRENLRRAIVKVINETLAARDPKVVGQGDHHRQRLETFRFVGLEFADPISRPVRLERDHDPLAHGNEPRVHLFSGQELLIVRGRGHDPGPVAALPGRAERGELHRHARGVSGRSRVHRIAGVRLLARLKNIGAIKLCSPDESPNTLKKLKDVIVNRPID</sequence>
<evidence type="ECO:0000313" key="1">
    <source>
        <dbReference type="EMBL" id="MBP2329621.1"/>
    </source>
</evidence>
<proteinExistence type="predicted"/>
<name>A0ABS4U0C8_9PSEU</name>
<reference evidence="1 2" key="1">
    <citation type="submission" date="2021-03" db="EMBL/GenBank/DDBJ databases">
        <title>Sequencing the genomes of 1000 actinobacteria strains.</title>
        <authorList>
            <person name="Klenk H.-P."/>
        </authorList>
    </citation>
    <scope>NUCLEOTIDE SEQUENCE [LARGE SCALE GENOMIC DNA]</scope>
    <source>
        <strain evidence="1 2">DSM 46670</strain>
    </source>
</reference>
<keyword evidence="2" id="KW-1185">Reference proteome</keyword>
<dbReference type="Proteomes" id="UP001519332">
    <property type="component" value="Unassembled WGS sequence"/>
</dbReference>
<dbReference type="EMBL" id="JAGINW010000001">
    <property type="protein sequence ID" value="MBP2329621.1"/>
    <property type="molecule type" value="Genomic_DNA"/>
</dbReference>
<evidence type="ECO:0000313" key="2">
    <source>
        <dbReference type="Proteomes" id="UP001519332"/>
    </source>
</evidence>
<accession>A0ABS4U0C8</accession>
<comment type="caution">
    <text evidence="1">The sequence shown here is derived from an EMBL/GenBank/DDBJ whole genome shotgun (WGS) entry which is preliminary data.</text>
</comment>
<protein>
    <submittedName>
        <fullName evidence="1">Uncharacterized protein</fullName>
    </submittedName>
</protein>